<organism evidence="4 5">
    <name type="scientific">Cucumis melo var. makuwa</name>
    <name type="common">Oriental melon</name>
    <dbReference type="NCBI Taxonomy" id="1194695"/>
    <lineage>
        <taxon>Eukaryota</taxon>
        <taxon>Viridiplantae</taxon>
        <taxon>Streptophyta</taxon>
        <taxon>Embryophyta</taxon>
        <taxon>Tracheophyta</taxon>
        <taxon>Spermatophyta</taxon>
        <taxon>Magnoliopsida</taxon>
        <taxon>eudicotyledons</taxon>
        <taxon>Gunneridae</taxon>
        <taxon>Pentapetalae</taxon>
        <taxon>rosids</taxon>
        <taxon>fabids</taxon>
        <taxon>Cucurbitales</taxon>
        <taxon>Cucurbitaceae</taxon>
        <taxon>Benincaseae</taxon>
        <taxon>Cucumis</taxon>
    </lineage>
</organism>
<protein>
    <submittedName>
        <fullName evidence="4">Putative retroelement</fullName>
    </submittedName>
</protein>
<dbReference type="GO" id="GO:0006508">
    <property type="term" value="P:proteolysis"/>
    <property type="evidence" value="ECO:0007669"/>
    <property type="project" value="UniProtKB-KW"/>
</dbReference>
<feature type="region of interest" description="Disordered" evidence="2">
    <location>
        <begin position="180"/>
        <end position="204"/>
    </location>
</feature>
<feature type="domain" description="Retrovirus-related Pol polyprotein from transposon TNT 1-94-like beta-barrel" evidence="3">
    <location>
        <begin position="42"/>
        <end position="108"/>
    </location>
</feature>
<evidence type="ECO:0000256" key="2">
    <source>
        <dbReference type="SAM" id="MobiDB-lite"/>
    </source>
</evidence>
<evidence type="ECO:0000259" key="3">
    <source>
        <dbReference type="Pfam" id="PF22936"/>
    </source>
</evidence>
<accession>A0A5D3BHU8</accession>
<dbReference type="InterPro" id="IPR039537">
    <property type="entry name" value="Retrotran_Ty1/copia-like"/>
</dbReference>
<comment type="caution">
    <text evidence="4">The sequence shown here is derived from an EMBL/GenBank/DDBJ whole genome shotgun (WGS) entry which is preliminary data.</text>
</comment>
<evidence type="ECO:0000313" key="5">
    <source>
        <dbReference type="Proteomes" id="UP000321947"/>
    </source>
</evidence>
<keyword evidence="1" id="KW-0378">Hydrolase</keyword>
<keyword evidence="1" id="KW-0645">Protease</keyword>
<dbReference type="SUPFAM" id="SSF53098">
    <property type="entry name" value="Ribonuclease H-like"/>
    <property type="match status" value="1"/>
</dbReference>
<gene>
    <name evidence="4" type="ORF">E5676_scaffold369G00180</name>
</gene>
<dbReference type="Pfam" id="PF22936">
    <property type="entry name" value="Pol_BBD"/>
    <property type="match status" value="1"/>
</dbReference>
<dbReference type="EMBL" id="SSTD01018348">
    <property type="protein sequence ID" value="TYJ98065.1"/>
    <property type="molecule type" value="Genomic_DNA"/>
</dbReference>
<dbReference type="PANTHER" id="PTHR42648">
    <property type="entry name" value="TRANSPOSASE, PUTATIVE-RELATED"/>
    <property type="match status" value="1"/>
</dbReference>
<feature type="compositionally biased region" description="Basic and acidic residues" evidence="2">
    <location>
        <begin position="180"/>
        <end position="192"/>
    </location>
</feature>
<dbReference type="InterPro" id="IPR012337">
    <property type="entry name" value="RNaseH-like_sf"/>
</dbReference>
<dbReference type="InterPro" id="IPR054722">
    <property type="entry name" value="PolX-like_BBD"/>
</dbReference>
<sequence length="204" mass="22976">MKSVRLLPQGTQSLEDVLSMGKLKNNREGLGYDVLSTNVDDWYFDSGCSKHMIDNSLMFTDLIDCRIGQVTFGDEVKGNVIGKGNIDLLEAPKLKNVRLVEGLSANLIRKQIKTSHKVNDQGSLKHVLELLHLELMGHMQVDSLGGKRYVLTIVDDYSRYTWNVSDDEEVFCSKDLNNRVEKSPTDSFDKVQESPYMNSADISD</sequence>
<evidence type="ECO:0000256" key="1">
    <source>
        <dbReference type="ARBA" id="ARBA00022670"/>
    </source>
</evidence>
<proteinExistence type="predicted"/>
<dbReference type="GO" id="GO:0008233">
    <property type="term" value="F:peptidase activity"/>
    <property type="evidence" value="ECO:0007669"/>
    <property type="project" value="UniProtKB-KW"/>
</dbReference>
<dbReference type="AlphaFoldDB" id="A0A5D3BHU8"/>
<name>A0A5D3BHU8_CUCMM</name>
<evidence type="ECO:0000313" key="4">
    <source>
        <dbReference type="EMBL" id="TYJ98065.1"/>
    </source>
</evidence>
<feature type="compositionally biased region" description="Polar residues" evidence="2">
    <location>
        <begin position="195"/>
        <end position="204"/>
    </location>
</feature>
<dbReference type="PANTHER" id="PTHR42648:SF21">
    <property type="entry name" value="CYSTEINE-RICH RLK (RECEPTOR-LIKE PROTEIN KINASE) 8"/>
    <property type="match status" value="1"/>
</dbReference>
<reference evidence="4 5" key="1">
    <citation type="submission" date="2019-08" db="EMBL/GenBank/DDBJ databases">
        <title>Draft genome sequences of two oriental melons (Cucumis melo L. var makuwa).</title>
        <authorList>
            <person name="Kwon S.-Y."/>
        </authorList>
    </citation>
    <scope>NUCLEOTIDE SEQUENCE [LARGE SCALE GENOMIC DNA]</scope>
    <source>
        <strain evidence="5">cv. Chang Bougi</strain>
        <tissue evidence="4">Leaf</tissue>
    </source>
</reference>
<dbReference type="Proteomes" id="UP000321947">
    <property type="component" value="Unassembled WGS sequence"/>
</dbReference>